<accession>A0A9P8USR8</accession>
<reference evidence="2" key="1">
    <citation type="journal article" date="2021" name="Nat. Commun.">
        <title>Genetic determinants of endophytism in the Arabidopsis root mycobiome.</title>
        <authorList>
            <person name="Mesny F."/>
            <person name="Miyauchi S."/>
            <person name="Thiergart T."/>
            <person name="Pickel B."/>
            <person name="Atanasova L."/>
            <person name="Karlsson M."/>
            <person name="Huettel B."/>
            <person name="Barry K.W."/>
            <person name="Haridas S."/>
            <person name="Chen C."/>
            <person name="Bauer D."/>
            <person name="Andreopoulos W."/>
            <person name="Pangilinan J."/>
            <person name="LaButti K."/>
            <person name="Riley R."/>
            <person name="Lipzen A."/>
            <person name="Clum A."/>
            <person name="Drula E."/>
            <person name="Henrissat B."/>
            <person name="Kohler A."/>
            <person name="Grigoriev I.V."/>
            <person name="Martin F.M."/>
            <person name="Hacquard S."/>
        </authorList>
    </citation>
    <scope>NUCLEOTIDE SEQUENCE</scope>
    <source>
        <strain evidence="2">MPI-SDFR-AT-0073</strain>
    </source>
</reference>
<dbReference type="OrthoDB" id="2142040at2759"/>
<name>A0A9P8USR8_9PEZI</name>
<organism evidence="2 3">
    <name type="scientific">Truncatella angustata</name>
    <dbReference type="NCBI Taxonomy" id="152316"/>
    <lineage>
        <taxon>Eukaryota</taxon>
        <taxon>Fungi</taxon>
        <taxon>Dikarya</taxon>
        <taxon>Ascomycota</taxon>
        <taxon>Pezizomycotina</taxon>
        <taxon>Sordariomycetes</taxon>
        <taxon>Xylariomycetidae</taxon>
        <taxon>Amphisphaeriales</taxon>
        <taxon>Sporocadaceae</taxon>
        <taxon>Truncatella</taxon>
    </lineage>
</organism>
<evidence type="ECO:0000313" key="3">
    <source>
        <dbReference type="Proteomes" id="UP000758603"/>
    </source>
</evidence>
<feature type="compositionally biased region" description="Basic and acidic residues" evidence="1">
    <location>
        <begin position="17"/>
        <end position="31"/>
    </location>
</feature>
<evidence type="ECO:0008006" key="4">
    <source>
        <dbReference type="Google" id="ProtNLM"/>
    </source>
</evidence>
<gene>
    <name evidence="2" type="ORF">BKA67DRAFT_655924</name>
</gene>
<evidence type="ECO:0000256" key="1">
    <source>
        <dbReference type="SAM" id="MobiDB-lite"/>
    </source>
</evidence>
<dbReference type="PANTHER" id="PTHR34706">
    <property type="entry name" value="SLR1338 PROTEIN"/>
    <property type="match status" value="1"/>
</dbReference>
<dbReference type="Proteomes" id="UP000758603">
    <property type="component" value="Unassembled WGS sequence"/>
</dbReference>
<dbReference type="EMBL" id="JAGPXC010000002">
    <property type="protein sequence ID" value="KAH6657674.1"/>
    <property type="molecule type" value="Genomic_DNA"/>
</dbReference>
<dbReference type="AlphaFoldDB" id="A0A9P8USR8"/>
<feature type="region of interest" description="Disordered" evidence="1">
    <location>
        <begin position="1"/>
        <end position="52"/>
    </location>
</feature>
<proteinExistence type="predicted"/>
<keyword evidence="3" id="KW-1185">Reference proteome</keyword>
<dbReference type="GeneID" id="70135742"/>
<evidence type="ECO:0000313" key="2">
    <source>
        <dbReference type="EMBL" id="KAH6657674.1"/>
    </source>
</evidence>
<dbReference type="RefSeq" id="XP_045961908.1">
    <property type="nucleotide sequence ID" value="XM_046106851.1"/>
</dbReference>
<sequence length="345" mass="38128">MSRRERVKRWFAGEPSTHSHPDDSSDQDEKSITPSSTPSSPITHAQDGDTVTAPFKHVNPFRAYQGNHKRSGSAHGDGSRWDRLNEFHTVFLIDDSASMVNDWADAMSLLGEVVPQCMACTQSDVSFFFTNRWTGAPSRFDEGWRPEWPVPSGHLDVRHITRAAARASGEPEEQSAEFVFEDLAPANGHAPDASTTIAKRLSQILRPYIEAYKEGLKAEGDARFKHMVQINMVVVTNGAGLADLETETLAIAEDLNDCGAPSAQVGIQFVQVGGDRECSDTLKNIDSDLILKHSRDMVDTVLYDQTRDPGMGHMTDDGLFKVLMGGVSRKVDMRRLEKGHFLGRS</sequence>
<dbReference type="PANTHER" id="PTHR34706:SF1">
    <property type="entry name" value="VWFA DOMAIN-CONTAINING PROTEIN"/>
    <property type="match status" value="1"/>
</dbReference>
<protein>
    <recommendedName>
        <fullName evidence="4">VWFA domain-containing protein</fullName>
    </recommendedName>
</protein>
<comment type="caution">
    <text evidence="2">The sequence shown here is derived from an EMBL/GenBank/DDBJ whole genome shotgun (WGS) entry which is preliminary data.</text>
</comment>
<feature type="compositionally biased region" description="Low complexity" evidence="1">
    <location>
        <begin position="32"/>
        <end position="43"/>
    </location>
</feature>